<dbReference type="InterPro" id="IPR011990">
    <property type="entry name" value="TPR-like_helical_dom_sf"/>
</dbReference>
<proteinExistence type="inferred from homology"/>
<protein>
    <recommendedName>
        <fullName evidence="6">Pentatricopeptide repeat-containing protein</fullName>
    </recommendedName>
</protein>
<organism evidence="4 5">
    <name type="scientific">Fraxinus pennsylvanica</name>
    <dbReference type="NCBI Taxonomy" id="56036"/>
    <lineage>
        <taxon>Eukaryota</taxon>
        <taxon>Viridiplantae</taxon>
        <taxon>Streptophyta</taxon>
        <taxon>Embryophyta</taxon>
        <taxon>Tracheophyta</taxon>
        <taxon>Spermatophyta</taxon>
        <taxon>Magnoliopsida</taxon>
        <taxon>eudicotyledons</taxon>
        <taxon>Gunneridae</taxon>
        <taxon>Pentapetalae</taxon>
        <taxon>asterids</taxon>
        <taxon>lamiids</taxon>
        <taxon>Lamiales</taxon>
        <taxon>Oleaceae</taxon>
        <taxon>Oleeae</taxon>
        <taxon>Fraxinus</taxon>
    </lineage>
</organism>
<name>A0AAD2E6R0_9LAMI</name>
<dbReference type="PROSITE" id="PS51375">
    <property type="entry name" value="PPR"/>
    <property type="match status" value="1"/>
</dbReference>
<gene>
    <name evidence="4" type="ORF">FPE_LOCUS28237</name>
</gene>
<dbReference type="InterPro" id="IPR050872">
    <property type="entry name" value="PPR_P_subfamily"/>
</dbReference>
<dbReference type="EMBL" id="OU503052">
    <property type="protein sequence ID" value="CAI9780807.1"/>
    <property type="molecule type" value="Genomic_DNA"/>
</dbReference>
<dbReference type="PANTHER" id="PTHR46128">
    <property type="entry name" value="MITOCHONDRIAL GROUP I INTRON SPLICING FACTOR CCM1"/>
    <property type="match status" value="1"/>
</dbReference>
<keyword evidence="2" id="KW-0677">Repeat</keyword>
<dbReference type="Proteomes" id="UP000834106">
    <property type="component" value="Chromosome 17"/>
</dbReference>
<evidence type="ECO:0000256" key="2">
    <source>
        <dbReference type="ARBA" id="ARBA00022737"/>
    </source>
</evidence>
<dbReference type="NCBIfam" id="TIGR00756">
    <property type="entry name" value="PPR"/>
    <property type="match status" value="2"/>
</dbReference>
<evidence type="ECO:0000256" key="1">
    <source>
        <dbReference type="ARBA" id="ARBA00007626"/>
    </source>
</evidence>
<evidence type="ECO:0000313" key="4">
    <source>
        <dbReference type="EMBL" id="CAI9780807.1"/>
    </source>
</evidence>
<reference evidence="4" key="1">
    <citation type="submission" date="2023-05" db="EMBL/GenBank/DDBJ databases">
        <authorList>
            <person name="Huff M."/>
        </authorList>
    </citation>
    <scope>NUCLEOTIDE SEQUENCE</scope>
</reference>
<feature type="repeat" description="PPR" evidence="3">
    <location>
        <begin position="11"/>
        <end position="45"/>
    </location>
</feature>
<dbReference type="InterPro" id="IPR002885">
    <property type="entry name" value="PPR_rpt"/>
</dbReference>
<keyword evidence="5" id="KW-1185">Reference proteome</keyword>
<accession>A0AAD2E6R0</accession>
<dbReference type="AlphaFoldDB" id="A0AAD2E6R0"/>
<evidence type="ECO:0000256" key="3">
    <source>
        <dbReference type="PROSITE-ProRule" id="PRU00708"/>
    </source>
</evidence>
<evidence type="ECO:0000313" key="5">
    <source>
        <dbReference type="Proteomes" id="UP000834106"/>
    </source>
</evidence>
<dbReference type="Pfam" id="PF13041">
    <property type="entry name" value="PPR_2"/>
    <property type="match status" value="1"/>
</dbReference>
<comment type="similarity">
    <text evidence="1">Belongs to the PPR family. P subfamily.</text>
</comment>
<evidence type="ECO:0008006" key="6">
    <source>
        <dbReference type="Google" id="ProtNLM"/>
    </source>
</evidence>
<sequence length="138" mass="15325">MEKEDEESRPNVLTYLAVIKGFVEKGRVMEGLGVLDRMEHSGLQPNRVTITALIDGLCKEGRVEVVHKVIDIVSRGSEQHAIVLKGWVLDRFGLLDSLEESVHFPAIDYDIYSIILAGLCEESHLVKVAKLANLKNSA</sequence>
<dbReference type="PANTHER" id="PTHR46128:SF211">
    <property type="entry name" value="PENTACOTRIPEPTIDE-REPEAT REGION OF PRORP DOMAIN-CONTAINING PROTEIN"/>
    <property type="match status" value="1"/>
</dbReference>
<dbReference type="Gene3D" id="1.25.40.10">
    <property type="entry name" value="Tetratricopeptide repeat domain"/>
    <property type="match status" value="1"/>
</dbReference>